<evidence type="ECO:0000256" key="9">
    <source>
        <dbReference type="PIRSR" id="PIRSR614732-2"/>
    </source>
</evidence>
<feature type="binding site" evidence="7 9">
    <location>
        <position position="37"/>
    </location>
    <ligand>
        <name>substrate</name>
    </ligand>
</feature>
<dbReference type="SUPFAM" id="SSF51366">
    <property type="entry name" value="Ribulose-phoshate binding barrel"/>
    <property type="match status" value="1"/>
</dbReference>
<evidence type="ECO:0000256" key="6">
    <source>
        <dbReference type="ARBA" id="ARBA00049157"/>
    </source>
</evidence>
<evidence type="ECO:0000256" key="7">
    <source>
        <dbReference type="HAMAP-Rule" id="MF_01200"/>
    </source>
</evidence>
<dbReference type="PROSITE" id="PS00156">
    <property type="entry name" value="OMPDECASE"/>
    <property type="match status" value="1"/>
</dbReference>
<dbReference type="Proteomes" id="UP000030392">
    <property type="component" value="Unassembled WGS sequence"/>
</dbReference>
<dbReference type="GO" id="GO:0005829">
    <property type="term" value="C:cytosol"/>
    <property type="evidence" value="ECO:0007669"/>
    <property type="project" value="TreeGrafter"/>
</dbReference>
<dbReference type="EMBL" id="JNAX01000010">
    <property type="protein sequence ID" value="KGG20880.1"/>
    <property type="molecule type" value="Genomic_DNA"/>
</dbReference>
<name>A0A0A2C7L1_PROMR</name>
<feature type="binding site" evidence="7 9">
    <location>
        <position position="16"/>
    </location>
    <ligand>
        <name>substrate</name>
    </ligand>
</feature>
<evidence type="ECO:0000313" key="12">
    <source>
        <dbReference type="EMBL" id="KGG20880.1"/>
    </source>
</evidence>
<evidence type="ECO:0000256" key="5">
    <source>
        <dbReference type="ARBA" id="ARBA00023239"/>
    </source>
</evidence>
<dbReference type="UniPathway" id="UPA00070">
    <property type="reaction ID" value="UER00120"/>
</dbReference>
<dbReference type="PANTHER" id="PTHR32119">
    <property type="entry name" value="OROTIDINE 5'-PHOSPHATE DECARBOXYLASE"/>
    <property type="match status" value="1"/>
</dbReference>
<comment type="similarity">
    <text evidence="7">Belongs to the OMP decarboxylase family. Type 1 subfamily.</text>
</comment>
<dbReference type="AlphaFoldDB" id="A0A0A2C7L1"/>
<gene>
    <name evidence="7" type="primary">pyrF</name>
    <name evidence="12" type="ORF">EV03_0817</name>
</gene>
<dbReference type="InterPro" id="IPR047596">
    <property type="entry name" value="OMPdecase_bac"/>
</dbReference>
<evidence type="ECO:0000256" key="4">
    <source>
        <dbReference type="ARBA" id="ARBA00022975"/>
    </source>
</evidence>
<feature type="domain" description="Orotidine 5'-phosphate decarboxylase" evidence="11">
    <location>
        <begin position="10"/>
        <end position="235"/>
    </location>
</feature>
<evidence type="ECO:0000256" key="3">
    <source>
        <dbReference type="ARBA" id="ARBA00022793"/>
    </source>
</evidence>
<dbReference type="CDD" id="cd04725">
    <property type="entry name" value="OMP_decarboxylase_like"/>
    <property type="match status" value="1"/>
</dbReference>
<dbReference type="GO" id="GO:0004590">
    <property type="term" value="F:orotidine-5'-phosphate decarboxylase activity"/>
    <property type="evidence" value="ECO:0007669"/>
    <property type="project" value="UniProtKB-UniRule"/>
</dbReference>
<dbReference type="Gene3D" id="3.20.20.70">
    <property type="entry name" value="Aldolase class I"/>
    <property type="match status" value="1"/>
</dbReference>
<dbReference type="GO" id="GO:0006207">
    <property type="term" value="P:'de novo' pyrimidine nucleobase biosynthetic process"/>
    <property type="evidence" value="ECO:0007669"/>
    <property type="project" value="InterPro"/>
</dbReference>
<comment type="function">
    <text evidence="1 7">Catalyzes the decarboxylation of orotidine 5'-monophosphate (OMP) to uridine 5'-monophosphate (UMP).</text>
</comment>
<feature type="binding site" evidence="7 9">
    <location>
        <position position="190"/>
    </location>
    <ligand>
        <name>substrate</name>
    </ligand>
</feature>
<proteinExistence type="inferred from homology"/>
<reference evidence="13" key="1">
    <citation type="journal article" date="2014" name="Sci. Data">
        <title>Genomes of diverse isolates of the marine cyanobacterium Prochlorococcus.</title>
        <authorList>
            <person name="Biller S."/>
            <person name="Berube P."/>
            <person name="Thompson J."/>
            <person name="Kelly L."/>
            <person name="Roggensack S."/>
            <person name="Awad L."/>
            <person name="Roache-Johnson K."/>
            <person name="Ding H."/>
            <person name="Giovannoni S.J."/>
            <person name="Moore L.R."/>
            <person name="Chisholm S.W."/>
        </authorList>
    </citation>
    <scope>NUCLEOTIDE SEQUENCE [LARGE SCALE GENOMIC DNA]</scope>
    <source>
        <strain evidence="13">PAC1</strain>
    </source>
</reference>
<dbReference type="NCBIfam" id="NF001273">
    <property type="entry name" value="PRK00230.1"/>
    <property type="match status" value="1"/>
</dbReference>
<feature type="active site" description="Proton donor" evidence="7">
    <location>
        <position position="66"/>
    </location>
</feature>
<feature type="binding site" evidence="7 9">
    <location>
        <position position="219"/>
    </location>
    <ligand>
        <name>substrate</name>
    </ligand>
</feature>
<dbReference type="InterPro" id="IPR018089">
    <property type="entry name" value="OMPdecase_AS"/>
</dbReference>
<accession>A0A0A2C7L1</accession>
<dbReference type="RefSeq" id="WP_036905373.1">
    <property type="nucleotide sequence ID" value="NZ_CP138967.1"/>
</dbReference>
<keyword evidence="5 7" id="KW-0456">Lyase</keyword>
<keyword evidence="4 7" id="KW-0665">Pyrimidine biosynthesis</keyword>
<comment type="caution">
    <text evidence="12">The sequence shown here is derived from an EMBL/GenBank/DDBJ whole genome shotgun (WGS) entry which is preliminary data.</text>
</comment>
<comment type="catalytic activity">
    <reaction evidence="6 7 10">
        <text>orotidine 5'-phosphate + H(+) = UMP + CO2</text>
        <dbReference type="Rhea" id="RHEA:11596"/>
        <dbReference type="ChEBI" id="CHEBI:15378"/>
        <dbReference type="ChEBI" id="CHEBI:16526"/>
        <dbReference type="ChEBI" id="CHEBI:57538"/>
        <dbReference type="ChEBI" id="CHEBI:57865"/>
        <dbReference type="EC" id="4.1.1.23"/>
    </reaction>
</comment>
<comment type="subunit">
    <text evidence="7">Homodimer.</text>
</comment>
<feature type="binding site" evidence="7">
    <location>
        <begin position="64"/>
        <end position="73"/>
    </location>
    <ligand>
        <name>substrate</name>
    </ligand>
</feature>
<evidence type="ECO:0000256" key="10">
    <source>
        <dbReference type="RuleBase" id="RU000512"/>
    </source>
</evidence>
<dbReference type="SMART" id="SM00934">
    <property type="entry name" value="OMPdecase"/>
    <property type="match status" value="1"/>
</dbReference>
<dbReference type="HAMAP" id="MF_01200_B">
    <property type="entry name" value="OMPdecase_type1_B"/>
    <property type="match status" value="1"/>
</dbReference>
<dbReference type="InterPro" id="IPR011060">
    <property type="entry name" value="RibuloseP-bd_barrel"/>
</dbReference>
<protein>
    <recommendedName>
        <fullName evidence="7">Orotidine 5'-phosphate decarboxylase</fullName>
        <ecNumber evidence="7">4.1.1.23</ecNumber>
    </recommendedName>
    <alternativeName>
        <fullName evidence="7">OMP decarboxylase</fullName>
        <shortName evidence="7">OMPDCase</shortName>
        <shortName evidence="7">OMPdecase</shortName>
    </alternativeName>
</protein>
<dbReference type="EC" id="4.1.1.23" evidence="7"/>
<evidence type="ECO:0000256" key="2">
    <source>
        <dbReference type="ARBA" id="ARBA00004861"/>
    </source>
</evidence>
<feature type="binding site" evidence="7 9">
    <location>
        <position position="128"/>
    </location>
    <ligand>
        <name>substrate</name>
    </ligand>
</feature>
<feature type="active site" description="For OMPdecase activity" evidence="8">
    <location>
        <position position="66"/>
    </location>
</feature>
<dbReference type="NCBIfam" id="TIGR01740">
    <property type="entry name" value="pyrF"/>
    <property type="match status" value="1"/>
</dbReference>
<feature type="binding site" evidence="7 9">
    <location>
        <position position="199"/>
    </location>
    <ligand>
        <name>substrate</name>
    </ligand>
</feature>
<dbReference type="Pfam" id="PF00215">
    <property type="entry name" value="OMPdecase"/>
    <property type="match status" value="1"/>
</dbReference>
<dbReference type="InterPro" id="IPR013785">
    <property type="entry name" value="Aldolase_TIM"/>
</dbReference>
<dbReference type="InterPro" id="IPR001754">
    <property type="entry name" value="OMPdeCOase_dom"/>
</dbReference>
<feature type="active site" description="For OMPdecase activity" evidence="8">
    <location>
        <position position="69"/>
    </location>
</feature>
<dbReference type="PANTHER" id="PTHR32119:SF2">
    <property type="entry name" value="OROTIDINE 5'-PHOSPHATE DECARBOXYLASE"/>
    <property type="match status" value="1"/>
</dbReference>
<comment type="pathway">
    <text evidence="2 7 10">Pyrimidine metabolism; UMP biosynthesis via de novo pathway; UMP from orotate: step 2/2.</text>
</comment>
<evidence type="ECO:0000256" key="1">
    <source>
        <dbReference type="ARBA" id="ARBA00002356"/>
    </source>
</evidence>
<sequence>MKNVDNPSEKIIIALDGMDKDDVVNLLKKIPEIVWVKVGLELFVSEGPDVLSMLREKGKKIFLDLKFHDIPTTVARACFSASQTGAEFISLHTCAGMKALKMANEAANEGAAKVNLIPPKLLGITILTSWTRESFCNDLLINQSIDQRVKHLAEIASNSGLGGCVCSPKEVQFLRESYPETFELITPGIRSLGSNVNDQSRVSDASEAIKMGASKLVIGRAITQSNDSAYMFKSFCDKISI</sequence>
<feature type="binding site" evidence="7 9">
    <location>
        <position position="220"/>
    </location>
    <ligand>
        <name>substrate</name>
    </ligand>
</feature>
<evidence type="ECO:0000256" key="8">
    <source>
        <dbReference type="PIRSR" id="PIRSR614732-1"/>
    </source>
</evidence>
<evidence type="ECO:0000259" key="11">
    <source>
        <dbReference type="SMART" id="SM00934"/>
    </source>
</evidence>
<evidence type="ECO:0000313" key="13">
    <source>
        <dbReference type="Proteomes" id="UP000030392"/>
    </source>
</evidence>
<dbReference type="InterPro" id="IPR014732">
    <property type="entry name" value="OMPdecase"/>
</dbReference>
<feature type="active site" description="For OMPdecase activity" evidence="8">
    <location>
        <position position="64"/>
    </location>
</feature>
<organism evidence="12 13">
    <name type="scientific">Prochlorococcus marinus str. PAC1</name>
    <dbReference type="NCBI Taxonomy" id="59924"/>
    <lineage>
        <taxon>Bacteria</taxon>
        <taxon>Bacillati</taxon>
        <taxon>Cyanobacteriota</taxon>
        <taxon>Cyanophyceae</taxon>
        <taxon>Synechococcales</taxon>
        <taxon>Prochlorococcaceae</taxon>
        <taxon>Prochlorococcus</taxon>
    </lineage>
</organism>
<keyword evidence="3 7" id="KW-0210">Decarboxylase</keyword>
<dbReference type="GO" id="GO:0044205">
    <property type="term" value="P:'de novo' UMP biosynthetic process"/>
    <property type="evidence" value="ECO:0007669"/>
    <property type="project" value="UniProtKB-UniRule"/>
</dbReference>